<dbReference type="InterPro" id="IPR045865">
    <property type="entry name" value="ACT-like_dom_sf"/>
</dbReference>
<name>A0ABQ4JM74_SALAC</name>
<dbReference type="RefSeq" id="WP_016810721.1">
    <property type="nucleotide sequence ID" value="NZ_BOQM01000006.1"/>
</dbReference>
<keyword evidence="2" id="KW-1185">Reference proteome</keyword>
<reference evidence="1 2" key="1">
    <citation type="submission" date="2021-03" db="EMBL/GenBank/DDBJ databases">
        <title>Whole genome shotgun sequence of Salinispora arenicola NBRC 105043.</title>
        <authorList>
            <person name="Komaki H."/>
            <person name="Tamura T."/>
        </authorList>
    </citation>
    <scope>NUCLEOTIDE SEQUENCE [LARGE SCALE GENOMIC DNA]</scope>
    <source>
        <strain evidence="1 2">NBRC 105043</strain>
    </source>
</reference>
<dbReference type="SUPFAM" id="SSF55021">
    <property type="entry name" value="ACT-like"/>
    <property type="match status" value="1"/>
</dbReference>
<organism evidence="1 2">
    <name type="scientific">Salinispora arenicola</name>
    <dbReference type="NCBI Taxonomy" id="168697"/>
    <lineage>
        <taxon>Bacteria</taxon>
        <taxon>Bacillati</taxon>
        <taxon>Actinomycetota</taxon>
        <taxon>Actinomycetes</taxon>
        <taxon>Micromonosporales</taxon>
        <taxon>Micromonosporaceae</taxon>
        <taxon>Salinispora</taxon>
    </lineage>
</organism>
<evidence type="ECO:0000313" key="2">
    <source>
        <dbReference type="Proteomes" id="UP000677457"/>
    </source>
</evidence>
<sequence>MERAVVWEVYTSHTESTVTVGGLSAPPASLARVFATVARLGVEPRTVVGSGAGVTLVVPRPRGRAIAATLAAKGTPVQLSDSVARVGVRGIGLRVDSAVATTFCRAVNAVGVPLAVVSVESTDISVVCAEHRAEDVAGALAKTFGTATCDVARDHDHRPEPTLVVAGGGPH</sequence>
<accession>A0ABQ4JM74</accession>
<proteinExistence type="predicted"/>
<dbReference type="Proteomes" id="UP000677457">
    <property type="component" value="Unassembled WGS sequence"/>
</dbReference>
<evidence type="ECO:0000313" key="1">
    <source>
        <dbReference type="EMBL" id="GIM82622.1"/>
    </source>
</evidence>
<evidence type="ECO:0008006" key="3">
    <source>
        <dbReference type="Google" id="ProtNLM"/>
    </source>
</evidence>
<comment type="caution">
    <text evidence="1">The sequence shown here is derived from an EMBL/GenBank/DDBJ whole genome shotgun (WGS) entry which is preliminary data.</text>
</comment>
<dbReference type="EMBL" id="BOQM01000006">
    <property type="protein sequence ID" value="GIM82622.1"/>
    <property type="molecule type" value="Genomic_DNA"/>
</dbReference>
<dbReference type="Gene3D" id="3.30.2130.10">
    <property type="entry name" value="VC0802-like"/>
    <property type="match status" value="1"/>
</dbReference>
<gene>
    <name evidence="1" type="ORF">Sar04_08150</name>
</gene>
<dbReference type="GeneID" id="93770223"/>
<protein>
    <recommendedName>
        <fullName evidence="3">Aspartate kinase</fullName>
    </recommendedName>
</protein>